<evidence type="ECO:0000256" key="9">
    <source>
        <dbReference type="ARBA" id="ARBA00023125"/>
    </source>
</evidence>
<gene>
    <name evidence="13 15" type="primary">ruvC</name>
    <name evidence="15" type="ORF">H9894_09785</name>
</gene>
<reference evidence="15" key="1">
    <citation type="journal article" date="2021" name="PeerJ">
        <title>Extensive microbial diversity within the chicken gut microbiome revealed by metagenomics and culture.</title>
        <authorList>
            <person name="Gilroy R."/>
            <person name="Ravi A."/>
            <person name="Getino M."/>
            <person name="Pursley I."/>
            <person name="Horton D.L."/>
            <person name="Alikhan N.F."/>
            <person name="Baker D."/>
            <person name="Gharbi K."/>
            <person name="Hall N."/>
            <person name="Watson M."/>
            <person name="Adriaenssens E.M."/>
            <person name="Foster-Nyarko E."/>
            <person name="Jarju S."/>
            <person name="Secka A."/>
            <person name="Antonio M."/>
            <person name="Oren A."/>
            <person name="Chaudhuri R.R."/>
            <person name="La Ragione R."/>
            <person name="Hildebrand F."/>
            <person name="Pallen M.J."/>
        </authorList>
    </citation>
    <scope>NUCLEOTIDE SEQUENCE</scope>
    <source>
        <strain evidence="15">ChiHecec2B26-446</strain>
    </source>
</reference>
<dbReference type="InterPro" id="IPR012337">
    <property type="entry name" value="RNaseH-like_sf"/>
</dbReference>
<organism evidence="15 16">
    <name type="scientific">Candidatus Desulfovibrio intestinipullorum</name>
    <dbReference type="NCBI Taxonomy" id="2838536"/>
    <lineage>
        <taxon>Bacteria</taxon>
        <taxon>Pseudomonadati</taxon>
        <taxon>Thermodesulfobacteriota</taxon>
        <taxon>Desulfovibrionia</taxon>
        <taxon>Desulfovibrionales</taxon>
        <taxon>Desulfovibrionaceae</taxon>
        <taxon>Desulfovibrio</taxon>
    </lineage>
</organism>
<evidence type="ECO:0000256" key="2">
    <source>
        <dbReference type="ARBA" id="ARBA00022490"/>
    </source>
</evidence>
<dbReference type="GO" id="GO:0008821">
    <property type="term" value="F:crossover junction DNA endonuclease activity"/>
    <property type="evidence" value="ECO:0007669"/>
    <property type="project" value="UniProtKB-UniRule"/>
</dbReference>
<feature type="binding site" evidence="13">
    <location>
        <position position="72"/>
    </location>
    <ligand>
        <name>Mg(2+)</name>
        <dbReference type="ChEBI" id="CHEBI:18420"/>
        <label>2</label>
    </ligand>
</feature>
<dbReference type="EC" id="3.1.21.10" evidence="13 14"/>
<keyword evidence="7 13" id="KW-0378">Hydrolase</keyword>
<sequence>MEPVTVIGIDPGSVRTGWGVVRTCASGYELVDCGLIKTTSGQSQEFSRRLAHIYHELVAVLDRLRPQEAAIEQVFQAKNAATALKLGQARGVAVAACASFGLSVSDYEPTLVKKTLVGAGAAEKEQVAFMVRCRLGLPRADWALDTSDALAIALTHLTMRRYHFLKQGLQTS</sequence>
<comment type="similarity">
    <text evidence="1 13">Belongs to the RuvC family.</text>
</comment>
<dbReference type="NCBIfam" id="TIGR00228">
    <property type="entry name" value="ruvC"/>
    <property type="match status" value="1"/>
</dbReference>
<comment type="subunit">
    <text evidence="13">Homodimer which binds Holliday junction (HJ) DNA. The HJ becomes 2-fold symmetrical on binding to RuvC with unstacked arms; it has a different conformation from HJ DNA in complex with RuvA. In the full resolvosome a probable DNA-RuvA(4)-RuvB(12)-RuvC(2) complex forms which resolves the HJ.</text>
</comment>
<keyword evidence="6 13" id="KW-0227">DNA damage</keyword>
<comment type="catalytic activity">
    <reaction evidence="12 13">
        <text>Endonucleolytic cleavage at a junction such as a reciprocal single-stranded crossover between two homologous DNA duplexes (Holliday junction).</text>
        <dbReference type="EC" id="3.1.21.10"/>
    </reaction>
</comment>
<dbReference type="PANTHER" id="PTHR30194:SF3">
    <property type="entry name" value="CROSSOVER JUNCTION ENDODEOXYRIBONUCLEASE RUVC"/>
    <property type="match status" value="1"/>
</dbReference>
<evidence type="ECO:0000256" key="5">
    <source>
        <dbReference type="ARBA" id="ARBA00022759"/>
    </source>
</evidence>
<proteinExistence type="inferred from homology"/>
<dbReference type="InterPro" id="IPR002176">
    <property type="entry name" value="X-over_junc_endoDNase_RuvC"/>
</dbReference>
<dbReference type="SUPFAM" id="SSF53098">
    <property type="entry name" value="Ribonuclease H-like"/>
    <property type="match status" value="1"/>
</dbReference>
<dbReference type="AlphaFoldDB" id="A0A9D1PY96"/>
<keyword evidence="4 13" id="KW-0479">Metal-binding</keyword>
<comment type="subcellular location">
    <subcellularLocation>
        <location evidence="13">Cytoplasm</location>
    </subcellularLocation>
</comment>
<dbReference type="InterPro" id="IPR036397">
    <property type="entry name" value="RNaseH_sf"/>
</dbReference>
<dbReference type="PRINTS" id="PR00696">
    <property type="entry name" value="RSOLVASERUVC"/>
</dbReference>
<comment type="cofactor">
    <cofactor evidence="13">
        <name>Mg(2+)</name>
        <dbReference type="ChEBI" id="CHEBI:18420"/>
    </cofactor>
    <text evidence="13">Binds 2 Mg(2+) ion per subunit.</text>
</comment>
<comment type="function">
    <text evidence="13">The RuvA-RuvB-RuvC complex processes Holliday junction (HJ) DNA during genetic recombination and DNA repair. Endonuclease that resolves HJ intermediates. Cleaves cruciform DNA by making single-stranded nicks across the HJ at symmetrical positions within the homologous arms, yielding a 5'-phosphate and a 3'-hydroxyl group; requires a central core of homology in the junction. The consensus cleavage sequence is 5'-(A/T)TT(C/G)-3'. Cleavage occurs on the 3'-side of the TT dinucleotide at the point of strand exchange. HJ branch migration catalyzed by RuvA-RuvB allows RuvC to scan DNA until it finds its consensus sequence, where it cleaves and resolves the cruciform DNA.</text>
</comment>
<dbReference type="Gene3D" id="3.30.420.10">
    <property type="entry name" value="Ribonuclease H-like superfamily/Ribonuclease H"/>
    <property type="match status" value="1"/>
</dbReference>
<evidence type="ECO:0000256" key="1">
    <source>
        <dbReference type="ARBA" id="ARBA00009518"/>
    </source>
</evidence>
<dbReference type="GO" id="GO:0006310">
    <property type="term" value="P:DNA recombination"/>
    <property type="evidence" value="ECO:0007669"/>
    <property type="project" value="UniProtKB-UniRule"/>
</dbReference>
<evidence type="ECO:0000256" key="14">
    <source>
        <dbReference type="NCBIfam" id="TIGR00228"/>
    </source>
</evidence>
<feature type="active site" evidence="13">
    <location>
        <position position="72"/>
    </location>
</feature>
<evidence type="ECO:0000256" key="10">
    <source>
        <dbReference type="ARBA" id="ARBA00023172"/>
    </source>
</evidence>
<feature type="active site" evidence="13">
    <location>
        <position position="145"/>
    </location>
</feature>
<dbReference type="GO" id="GO:0006281">
    <property type="term" value="P:DNA repair"/>
    <property type="evidence" value="ECO:0007669"/>
    <property type="project" value="UniProtKB-UniRule"/>
</dbReference>
<keyword evidence="11 13" id="KW-0234">DNA repair</keyword>
<keyword evidence="9 13" id="KW-0238">DNA-binding</keyword>
<dbReference type="Pfam" id="PF02075">
    <property type="entry name" value="RuvC"/>
    <property type="match status" value="1"/>
</dbReference>
<dbReference type="GO" id="GO:0000287">
    <property type="term" value="F:magnesium ion binding"/>
    <property type="evidence" value="ECO:0007669"/>
    <property type="project" value="UniProtKB-UniRule"/>
</dbReference>
<name>A0A9D1PY96_9BACT</name>
<evidence type="ECO:0000256" key="6">
    <source>
        <dbReference type="ARBA" id="ARBA00022763"/>
    </source>
</evidence>
<dbReference type="PANTHER" id="PTHR30194">
    <property type="entry name" value="CROSSOVER JUNCTION ENDODEOXYRIBONUCLEASE RUVC"/>
    <property type="match status" value="1"/>
</dbReference>
<dbReference type="CDD" id="cd16962">
    <property type="entry name" value="RuvC"/>
    <property type="match status" value="1"/>
</dbReference>
<evidence type="ECO:0000313" key="16">
    <source>
        <dbReference type="Proteomes" id="UP000886752"/>
    </source>
</evidence>
<dbReference type="FunFam" id="3.30.420.10:FF:000002">
    <property type="entry name" value="Crossover junction endodeoxyribonuclease RuvC"/>
    <property type="match status" value="1"/>
</dbReference>
<reference evidence="15" key="2">
    <citation type="submission" date="2021-04" db="EMBL/GenBank/DDBJ databases">
        <authorList>
            <person name="Gilroy R."/>
        </authorList>
    </citation>
    <scope>NUCLEOTIDE SEQUENCE</scope>
    <source>
        <strain evidence="15">ChiHecec2B26-446</strain>
    </source>
</reference>
<feature type="binding site" evidence="13">
    <location>
        <position position="145"/>
    </location>
    <ligand>
        <name>Mg(2+)</name>
        <dbReference type="ChEBI" id="CHEBI:18420"/>
        <label>1</label>
    </ligand>
</feature>
<keyword evidence="3 13" id="KW-0540">Nuclease</keyword>
<keyword evidence="2 13" id="KW-0963">Cytoplasm</keyword>
<comment type="caution">
    <text evidence="15">The sequence shown here is derived from an EMBL/GenBank/DDBJ whole genome shotgun (WGS) entry which is preliminary data.</text>
</comment>
<evidence type="ECO:0000256" key="8">
    <source>
        <dbReference type="ARBA" id="ARBA00022842"/>
    </source>
</evidence>
<dbReference type="InterPro" id="IPR020563">
    <property type="entry name" value="X-over_junc_endoDNase_Mg_BS"/>
</dbReference>
<keyword evidence="5 13" id="KW-0255">Endonuclease</keyword>
<evidence type="ECO:0000313" key="15">
    <source>
        <dbReference type="EMBL" id="HIW01456.1"/>
    </source>
</evidence>
<evidence type="ECO:0000256" key="13">
    <source>
        <dbReference type="HAMAP-Rule" id="MF_00034"/>
    </source>
</evidence>
<feature type="active site" evidence="13">
    <location>
        <position position="10"/>
    </location>
</feature>
<protein>
    <recommendedName>
        <fullName evidence="13 14">Crossover junction endodeoxyribonuclease RuvC</fullName>
        <ecNumber evidence="13 14">3.1.21.10</ecNumber>
    </recommendedName>
    <alternativeName>
        <fullName evidence="13">Holliday junction nuclease RuvC</fullName>
    </alternativeName>
    <alternativeName>
        <fullName evidence="13">Holliday junction resolvase RuvC</fullName>
    </alternativeName>
</protein>
<evidence type="ECO:0000256" key="7">
    <source>
        <dbReference type="ARBA" id="ARBA00022801"/>
    </source>
</evidence>
<accession>A0A9D1PY96</accession>
<dbReference type="PROSITE" id="PS01321">
    <property type="entry name" value="RUVC"/>
    <property type="match status" value="1"/>
</dbReference>
<dbReference type="GO" id="GO:0048476">
    <property type="term" value="C:Holliday junction resolvase complex"/>
    <property type="evidence" value="ECO:0007669"/>
    <property type="project" value="UniProtKB-UniRule"/>
</dbReference>
<evidence type="ECO:0000256" key="4">
    <source>
        <dbReference type="ARBA" id="ARBA00022723"/>
    </source>
</evidence>
<dbReference type="GO" id="GO:0003677">
    <property type="term" value="F:DNA binding"/>
    <property type="evidence" value="ECO:0007669"/>
    <property type="project" value="UniProtKB-KW"/>
</dbReference>
<keyword evidence="10 13" id="KW-0233">DNA recombination</keyword>
<dbReference type="EMBL" id="DXHV01000082">
    <property type="protein sequence ID" value="HIW01456.1"/>
    <property type="molecule type" value="Genomic_DNA"/>
</dbReference>
<dbReference type="Proteomes" id="UP000886752">
    <property type="component" value="Unassembled WGS sequence"/>
</dbReference>
<dbReference type="GO" id="GO:0005737">
    <property type="term" value="C:cytoplasm"/>
    <property type="evidence" value="ECO:0007669"/>
    <property type="project" value="UniProtKB-SubCell"/>
</dbReference>
<feature type="binding site" evidence="13">
    <location>
        <position position="10"/>
    </location>
    <ligand>
        <name>Mg(2+)</name>
        <dbReference type="ChEBI" id="CHEBI:18420"/>
        <label>1</label>
    </ligand>
</feature>
<evidence type="ECO:0000256" key="11">
    <source>
        <dbReference type="ARBA" id="ARBA00023204"/>
    </source>
</evidence>
<keyword evidence="8 13" id="KW-0460">Magnesium</keyword>
<dbReference type="HAMAP" id="MF_00034">
    <property type="entry name" value="RuvC"/>
    <property type="match status" value="1"/>
</dbReference>
<evidence type="ECO:0000256" key="3">
    <source>
        <dbReference type="ARBA" id="ARBA00022722"/>
    </source>
</evidence>
<evidence type="ECO:0000256" key="12">
    <source>
        <dbReference type="ARBA" id="ARBA00029354"/>
    </source>
</evidence>